<gene>
    <name evidence="2" type="ORF">ACFS7Y_17665</name>
</gene>
<evidence type="ECO:0000256" key="1">
    <source>
        <dbReference type="SAM" id="SignalP"/>
    </source>
</evidence>
<name>A0ABW6BK60_9SPHI</name>
<dbReference type="Proteomes" id="UP001597525">
    <property type="component" value="Unassembled WGS sequence"/>
</dbReference>
<accession>A0ABW6BK60</accession>
<keyword evidence="1" id="KW-0732">Signal</keyword>
<protein>
    <recommendedName>
        <fullName evidence="4">DUF4185 domain-containing protein</fullName>
    </recommendedName>
</protein>
<proteinExistence type="predicted"/>
<dbReference type="RefSeq" id="WP_320186440.1">
    <property type="nucleotide sequence ID" value="NZ_CP138332.1"/>
</dbReference>
<evidence type="ECO:0000313" key="2">
    <source>
        <dbReference type="EMBL" id="MFD2969227.1"/>
    </source>
</evidence>
<feature type="signal peptide" evidence="1">
    <location>
        <begin position="1"/>
        <end position="21"/>
    </location>
</feature>
<evidence type="ECO:0000313" key="3">
    <source>
        <dbReference type="Proteomes" id="UP001597525"/>
    </source>
</evidence>
<evidence type="ECO:0008006" key="4">
    <source>
        <dbReference type="Google" id="ProtNLM"/>
    </source>
</evidence>
<organism evidence="2 3">
    <name type="scientific">Sphingobacterium bambusae</name>
    <dbReference type="NCBI Taxonomy" id="662858"/>
    <lineage>
        <taxon>Bacteria</taxon>
        <taxon>Pseudomonadati</taxon>
        <taxon>Bacteroidota</taxon>
        <taxon>Sphingobacteriia</taxon>
        <taxon>Sphingobacteriales</taxon>
        <taxon>Sphingobacteriaceae</taxon>
        <taxon>Sphingobacterium</taxon>
    </lineage>
</organism>
<keyword evidence="3" id="KW-1185">Reference proteome</keyword>
<sequence length="252" mass="28687">MIQKVGLIFCIVLLGAYCAEAQYSPFAIIADQDGFSNVRLGKNRTVVDRVHSNQVFALRGPVDDDGWQEWSWIDYPDYSLRRSGFEKFIHKTKEGMMHGSRIKLLVDLPQWARRHDPARGLLICSDPSSDREIEIVYGEFLVAAHLYTRNAAGAIEKIDKQEPWGIDGYVYSNMNEIKSITLRDGSESYRFPAQSIVNLLMPNTDLSTFGLAVGTDDHLFLYMSNGDGAGAYDVVWTIHQWKCSNQFLYRNF</sequence>
<comment type="caution">
    <text evidence="2">The sequence shown here is derived from an EMBL/GenBank/DDBJ whole genome shotgun (WGS) entry which is preliminary data.</text>
</comment>
<reference evidence="3" key="1">
    <citation type="journal article" date="2019" name="Int. J. Syst. Evol. Microbiol.">
        <title>The Global Catalogue of Microorganisms (GCM) 10K type strain sequencing project: providing services to taxonomists for standard genome sequencing and annotation.</title>
        <authorList>
            <consortium name="The Broad Institute Genomics Platform"/>
            <consortium name="The Broad Institute Genome Sequencing Center for Infectious Disease"/>
            <person name="Wu L."/>
            <person name="Ma J."/>
        </authorList>
    </citation>
    <scope>NUCLEOTIDE SEQUENCE [LARGE SCALE GENOMIC DNA]</scope>
    <source>
        <strain evidence="3">KCTC 22814</strain>
    </source>
</reference>
<dbReference type="EMBL" id="JBHUPB010000012">
    <property type="protein sequence ID" value="MFD2969227.1"/>
    <property type="molecule type" value="Genomic_DNA"/>
</dbReference>
<feature type="chain" id="PRO_5046401667" description="DUF4185 domain-containing protein" evidence="1">
    <location>
        <begin position="22"/>
        <end position="252"/>
    </location>
</feature>